<dbReference type="STRING" id="679200.HMPREF9333_01863"/>
<name>G5GJX3_9FIRM</name>
<gene>
    <name evidence="2" type="ORF">HMPREF9333_01863</name>
</gene>
<keyword evidence="1" id="KW-0812">Transmembrane</keyword>
<keyword evidence="1" id="KW-1133">Transmembrane helix</keyword>
<evidence type="ECO:0000256" key="1">
    <source>
        <dbReference type="SAM" id="Phobius"/>
    </source>
</evidence>
<keyword evidence="3" id="KW-1185">Reference proteome</keyword>
<dbReference type="Proteomes" id="UP000003011">
    <property type="component" value="Unassembled WGS sequence"/>
</dbReference>
<evidence type="ECO:0000313" key="3">
    <source>
        <dbReference type="Proteomes" id="UP000003011"/>
    </source>
</evidence>
<dbReference type="EMBL" id="ACZL01000031">
    <property type="protein sequence ID" value="EHI55016.1"/>
    <property type="molecule type" value="Genomic_DNA"/>
</dbReference>
<proteinExistence type="predicted"/>
<dbReference type="OrthoDB" id="9773039at2"/>
<comment type="caution">
    <text evidence="2">The sequence shown here is derived from an EMBL/GenBank/DDBJ whole genome shotgun (WGS) entry which is preliminary data.</text>
</comment>
<reference evidence="2 3" key="1">
    <citation type="submission" date="2011-08" db="EMBL/GenBank/DDBJ databases">
        <title>The Genome Sequence of Johnsonella ignava ATCC 51276.</title>
        <authorList>
            <consortium name="The Broad Institute Genome Sequencing Platform"/>
            <person name="Earl A."/>
            <person name="Ward D."/>
            <person name="Feldgarden M."/>
            <person name="Gevers D."/>
            <person name="Izard J."/>
            <person name="Blanton J.M."/>
            <person name="Baranova O.V."/>
            <person name="Dewhirst F.E."/>
            <person name="Young S.K."/>
            <person name="Zeng Q."/>
            <person name="Gargeya S."/>
            <person name="Fitzgerald M."/>
            <person name="Haas B."/>
            <person name="Abouelleil A."/>
            <person name="Alvarado L."/>
            <person name="Arachchi H.M."/>
            <person name="Berlin A."/>
            <person name="Brown A."/>
            <person name="Chapman S.B."/>
            <person name="Chen Z."/>
            <person name="Dunbar C."/>
            <person name="Freedman E."/>
            <person name="Gearin G."/>
            <person name="Gellesch M."/>
            <person name="Goldberg J."/>
            <person name="Griggs A."/>
            <person name="Gujja S."/>
            <person name="Heiman D."/>
            <person name="Howarth C."/>
            <person name="Larson L."/>
            <person name="Lui A."/>
            <person name="MacDonald P.J.P."/>
            <person name="Montmayeur A."/>
            <person name="Murphy C."/>
            <person name="Neiman D."/>
            <person name="Pearson M."/>
            <person name="Priest M."/>
            <person name="Roberts A."/>
            <person name="Saif S."/>
            <person name="Shea T."/>
            <person name="Shenoy N."/>
            <person name="Sisk P."/>
            <person name="Stolte C."/>
            <person name="Sykes S."/>
            <person name="Wortman J."/>
            <person name="Nusbaum C."/>
            <person name="Birren B."/>
        </authorList>
    </citation>
    <scope>NUCLEOTIDE SEQUENCE [LARGE SCALE GENOMIC DNA]</scope>
    <source>
        <strain evidence="2 3">ATCC 51276</strain>
    </source>
</reference>
<organism evidence="2 3">
    <name type="scientific">Johnsonella ignava ATCC 51276</name>
    <dbReference type="NCBI Taxonomy" id="679200"/>
    <lineage>
        <taxon>Bacteria</taxon>
        <taxon>Bacillati</taxon>
        <taxon>Bacillota</taxon>
        <taxon>Clostridia</taxon>
        <taxon>Lachnospirales</taxon>
        <taxon>Lachnospiraceae</taxon>
        <taxon>Johnsonella</taxon>
    </lineage>
</organism>
<dbReference type="AlphaFoldDB" id="G5GJX3"/>
<accession>G5GJX3</accession>
<protein>
    <submittedName>
        <fullName evidence="2">Uncharacterized protein</fullName>
    </submittedName>
</protein>
<evidence type="ECO:0000313" key="2">
    <source>
        <dbReference type="EMBL" id="EHI55016.1"/>
    </source>
</evidence>
<feature type="transmembrane region" description="Helical" evidence="1">
    <location>
        <begin position="20"/>
        <end position="42"/>
    </location>
</feature>
<keyword evidence="1" id="KW-0472">Membrane</keyword>
<dbReference type="RefSeq" id="WP_005541660.1">
    <property type="nucleotide sequence ID" value="NZ_JH378836.1"/>
</dbReference>
<sequence>MNRIENENSVKNENKTFLFVLKLLYTCLCIFALTTSVLFTIFNVKKILLCIITEDKKAVLEMDKLNDFLLGKYNCSLREIRKYEYKYFSIPLPNHYYDYNINSKGYAVKLKNGKKINPEYVLTADNFPNKFKNADRCSIGSMYYLPFKDGESAEKKFDSLLKEDDIEYNIVNSGIFYYYLFSDLDKNDLIISDAKEYFSKAHNRDEYFDSIEEALKKCYDLRYAPDSLKNISLVLRKDEYEGGYRLCYMSAPEGIEGYLVEADIKVNTDGMFCVKSAKVSKYQKDWVNNAKYSLDKSKMESEDISKIAGFTGDENIKELLKEYNPNAKPEITEIPMDDRIIYFWYIQRAK</sequence>
<dbReference type="HOGENOM" id="CLU_791756_0_0_9"/>